<proteinExistence type="predicted"/>
<evidence type="ECO:0000313" key="3">
    <source>
        <dbReference type="Proteomes" id="UP001054837"/>
    </source>
</evidence>
<comment type="caution">
    <text evidence="2">The sequence shown here is derived from an EMBL/GenBank/DDBJ whole genome shotgun (WGS) entry which is preliminary data.</text>
</comment>
<keyword evidence="3" id="KW-1185">Reference proteome</keyword>
<evidence type="ECO:0000256" key="1">
    <source>
        <dbReference type="SAM" id="MobiDB-lite"/>
    </source>
</evidence>
<gene>
    <name evidence="2" type="primary">AVEN_42230_1</name>
    <name evidence="2" type="ORF">CDAR_546951</name>
</gene>
<dbReference type="EMBL" id="BPLQ01008471">
    <property type="protein sequence ID" value="GIY37622.1"/>
    <property type="molecule type" value="Genomic_DNA"/>
</dbReference>
<dbReference type="AlphaFoldDB" id="A0AAV4SYI9"/>
<accession>A0AAV4SYI9</accession>
<name>A0AAV4SYI9_9ARAC</name>
<dbReference type="Proteomes" id="UP001054837">
    <property type="component" value="Unassembled WGS sequence"/>
</dbReference>
<protein>
    <submittedName>
        <fullName evidence="2">Uncharacterized protein</fullName>
    </submittedName>
</protein>
<feature type="region of interest" description="Disordered" evidence="1">
    <location>
        <begin position="1"/>
        <end position="29"/>
    </location>
</feature>
<feature type="compositionally biased region" description="Basic and acidic residues" evidence="1">
    <location>
        <begin position="1"/>
        <end position="12"/>
    </location>
</feature>
<reference evidence="2 3" key="1">
    <citation type="submission" date="2021-06" db="EMBL/GenBank/DDBJ databases">
        <title>Caerostris darwini draft genome.</title>
        <authorList>
            <person name="Kono N."/>
            <person name="Arakawa K."/>
        </authorList>
    </citation>
    <scope>NUCLEOTIDE SEQUENCE [LARGE SCALE GENOMIC DNA]</scope>
</reference>
<sequence>MENSRGIRERQGHPWVSARSSNLGGKGGTCSLTPPGGYAHHPLIFQPTRCAALIPSLSLFAFHSTVPKGRPRDADCRAAGVGYLSSDSWR</sequence>
<evidence type="ECO:0000313" key="2">
    <source>
        <dbReference type="EMBL" id="GIY37622.1"/>
    </source>
</evidence>
<organism evidence="2 3">
    <name type="scientific">Caerostris darwini</name>
    <dbReference type="NCBI Taxonomy" id="1538125"/>
    <lineage>
        <taxon>Eukaryota</taxon>
        <taxon>Metazoa</taxon>
        <taxon>Ecdysozoa</taxon>
        <taxon>Arthropoda</taxon>
        <taxon>Chelicerata</taxon>
        <taxon>Arachnida</taxon>
        <taxon>Araneae</taxon>
        <taxon>Araneomorphae</taxon>
        <taxon>Entelegynae</taxon>
        <taxon>Araneoidea</taxon>
        <taxon>Araneidae</taxon>
        <taxon>Caerostris</taxon>
    </lineage>
</organism>